<comment type="function">
    <text evidence="10 11">Involved in cell wall formation. Catalyzes the final step in the synthesis of UDP-N-acetylmuramoyl-pentapeptide, the precursor of murein.</text>
</comment>
<dbReference type="Gene3D" id="3.40.1390.10">
    <property type="entry name" value="MurE/MurF, N-terminal domain"/>
    <property type="match status" value="1"/>
</dbReference>
<dbReference type="InterPro" id="IPR051046">
    <property type="entry name" value="MurCDEF_CellWall_CoF430Synth"/>
</dbReference>
<dbReference type="InterPro" id="IPR036565">
    <property type="entry name" value="Mur-like_cat_sf"/>
</dbReference>
<dbReference type="OrthoDB" id="9801978at2"/>
<keyword evidence="2 10" id="KW-0436">Ligase</keyword>
<dbReference type="InterPro" id="IPR035911">
    <property type="entry name" value="MurE/MurF_N"/>
</dbReference>
<dbReference type="GO" id="GO:0047480">
    <property type="term" value="F:UDP-N-acetylmuramoyl-tripeptide-D-alanyl-D-alanine ligase activity"/>
    <property type="evidence" value="ECO:0007669"/>
    <property type="project" value="UniProtKB-UniRule"/>
</dbReference>
<dbReference type="Proteomes" id="UP000298781">
    <property type="component" value="Chromosome"/>
</dbReference>
<dbReference type="PANTHER" id="PTHR43024:SF1">
    <property type="entry name" value="UDP-N-ACETYLMURAMOYL-TRIPEPTIDE--D-ALANYL-D-ALANINE LIGASE"/>
    <property type="match status" value="1"/>
</dbReference>
<comment type="subcellular location">
    <subcellularLocation>
        <location evidence="10 11">Cytoplasm</location>
    </subcellularLocation>
</comment>
<keyword evidence="3 10" id="KW-0132">Cell division</keyword>
<evidence type="ECO:0000256" key="7">
    <source>
        <dbReference type="ARBA" id="ARBA00022984"/>
    </source>
</evidence>
<keyword evidence="5 10" id="KW-0067">ATP-binding</keyword>
<evidence type="ECO:0000256" key="3">
    <source>
        <dbReference type="ARBA" id="ARBA00022618"/>
    </source>
</evidence>
<dbReference type="PANTHER" id="PTHR43024">
    <property type="entry name" value="UDP-N-ACETYLMURAMOYL-TRIPEPTIDE--D-ALANYL-D-ALANINE LIGASE"/>
    <property type="match status" value="1"/>
</dbReference>
<dbReference type="GO" id="GO:0008766">
    <property type="term" value="F:UDP-N-acetylmuramoylalanyl-D-glutamyl-2,6-diaminopimelate-D-alanyl-D-alanine ligase activity"/>
    <property type="evidence" value="ECO:0007669"/>
    <property type="project" value="RHEA"/>
</dbReference>
<dbReference type="InterPro" id="IPR005863">
    <property type="entry name" value="UDP-N-AcMur_synth"/>
</dbReference>
<dbReference type="Gene3D" id="3.90.190.20">
    <property type="entry name" value="Mur ligase, C-terminal domain"/>
    <property type="match status" value="1"/>
</dbReference>
<dbReference type="HAMAP" id="MF_02019">
    <property type="entry name" value="MurF"/>
    <property type="match status" value="1"/>
</dbReference>
<dbReference type="SUPFAM" id="SSF53244">
    <property type="entry name" value="MurD-like peptide ligases, peptide-binding domain"/>
    <property type="match status" value="1"/>
</dbReference>
<dbReference type="Pfam" id="PF08245">
    <property type="entry name" value="Mur_ligase_M"/>
    <property type="match status" value="1"/>
</dbReference>
<evidence type="ECO:0000256" key="2">
    <source>
        <dbReference type="ARBA" id="ARBA00022598"/>
    </source>
</evidence>
<organism evidence="15 16">
    <name type="scientific">Phreatobacter stygius</name>
    <dbReference type="NCBI Taxonomy" id="1940610"/>
    <lineage>
        <taxon>Bacteria</taxon>
        <taxon>Pseudomonadati</taxon>
        <taxon>Pseudomonadota</taxon>
        <taxon>Alphaproteobacteria</taxon>
        <taxon>Hyphomicrobiales</taxon>
        <taxon>Phreatobacteraceae</taxon>
        <taxon>Phreatobacter</taxon>
    </lineage>
</organism>
<comment type="catalytic activity">
    <reaction evidence="10 11">
        <text>D-alanyl-D-alanine + UDP-N-acetyl-alpha-D-muramoyl-L-alanyl-gamma-D-glutamyl-meso-2,6-diaminopimelate + ATP = UDP-N-acetyl-alpha-D-muramoyl-L-alanyl-gamma-D-glutamyl-meso-2,6-diaminopimeloyl-D-alanyl-D-alanine + ADP + phosphate + H(+)</text>
        <dbReference type="Rhea" id="RHEA:28374"/>
        <dbReference type="ChEBI" id="CHEBI:15378"/>
        <dbReference type="ChEBI" id="CHEBI:30616"/>
        <dbReference type="ChEBI" id="CHEBI:43474"/>
        <dbReference type="ChEBI" id="CHEBI:57822"/>
        <dbReference type="ChEBI" id="CHEBI:61386"/>
        <dbReference type="ChEBI" id="CHEBI:83905"/>
        <dbReference type="ChEBI" id="CHEBI:456216"/>
        <dbReference type="EC" id="6.3.2.10"/>
    </reaction>
</comment>
<dbReference type="NCBIfam" id="NF010693">
    <property type="entry name" value="PRK14093.1"/>
    <property type="match status" value="1"/>
</dbReference>
<evidence type="ECO:0000259" key="12">
    <source>
        <dbReference type="Pfam" id="PF01225"/>
    </source>
</evidence>
<reference evidence="15 16" key="1">
    <citation type="submission" date="2019-04" db="EMBL/GenBank/DDBJ databases">
        <title>Phreatobacter aquaticus sp. nov.</title>
        <authorList>
            <person name="Choi A."/>
        </authorList>
    </citation>
    <scope>NUCLEOTIDE SEQUENCE [LARGE SCALE GENOMIC DNA]</scope>
    <source>
        <strain evidence="15 16">KCTC 52518</strain>
    </source>
</reference>
<dbReference type="GO" id="GO:0051301">
    <property type="term" value="P:cell division"/>
    <property type="evidence" value="ECO:0007669"/>
    <property type="project" value="UniProtKB-KW"/>
</dbReference>
<dbReference type="Pfam" id="PF01225">
    <property type="entry name" value="Mur_ligase"/>
    <property type="match status" value="1"/>
</dbReference>
<evidence type="ECO:0000313" key="16">
    <source>
        <dbReference type="Proteomes" id="UP000298781"/>
    </source>
</evidence>
<accession>A0A4D7BNU6</accession>
<keyword evidence="16" id="KW-1185">Reference proteome</keyword>
<feature type="domain" description="Mur ligase C-terminal" evidence="13">
    <location>
        <begin position="340"/>
        <end position="456"/>
    </location>
</feature>
<protein>
    <recommendedName>
        <fullName evidence="10 11">UDP-N-acetylmuramoyl-tripeptide--D-alanyl-D-alanine ligase</fullName>
        <ecNumber evidence="10 11">6.3.2.10</ecNumber>
    </recommendedName>
    <alternativeName>
        <fullName evidence="10">D-alanyl-D-alanine-adding enzyme</fullName>
    </alternativeName>
</protein>
<evidence type="ECO:0000256" key="5">
    <source>
        <dbReference type="ARBA" id="ARBA00022840"/>
    </source>
</evidence>
<dbReference type="GO" id="GO:0071555">
    <property type="term" value="P:cell wall organization"/>
    <property type="evidence" value="ECO:0007669"/>
    <property type="project" value="UniProtKB-KW"/>
</dbReference>
<keyword evidence="1 10" id="KW-0963">Cytoplasm</keyword>
<dbReference type="Gene3D" id="3.40.1190.10">
    <property type="entry name" value="Mur-like, catalytic domain"/>
    <property type="match status" value="1"/>
</dbReference>
<evidence type="ECO:0000313" key="15">
    <source>
        <dbReference type="EMBL" id="QCI69282.1"/>
    </source>
</evidence>
<evidence type="ECO:0000256" key="6">
    <source>
        <dbReference type="ARBA" id="ARBA00022960"/>
    </source>
</evidence>
<dbReference type="GO" id="GO:0005524">
    <property type="term" value="F:ATP binding"/>
    <property type="evidence" value="ECO:0007669"/>
    <property type="project" value="UniProtKB-UniRule"/>
</dbReference>
<sequence>MPSNSEGHPLWTTEALARAMGARSVGTPAKVVTDISIDSRTLEPGEAYVAIKGLAHDGHGFVAAALDKGAALAVVSEDWAATAPAGRYLIVADPLKALEKAGIAARARTAARIVAVTGSVGKTSSKEALAHVLAREGRTHAPPKSFNNHIGVPLTLARMPATSQFGVFEIGMNHSGEITPLTRMVRPDVAVVTTIEAVHLENLGSIEAIVDAKAEIFAGVEHGGAAVLPRDSRFFDRLARAARAAGIDTILSFGEHEEADVRLLRVSLSAQCSTVHARVMGQEVTYKLGSPGRHLAMNSLAVLAAAKLAGADLAIAAIALSDMRAVSGRGERSQRRLPHGSFTLLDESYNANPVSMRAAFAVLGAVKPAPKGRRIAVLGDMLELGAEGEALHAGLVGPLADAHVDLVFCAGPLMENLWKALPVGRRGAYAPTAAELESEVIRTLRSGDIVMVKGSRGSRMAPLVETLKAKFPAEVTDDAHLGAA</sequence>
<dbReference type="GO" id="GO:0005737">
    <property type="term" value="C:cytoplasm"/>
    <property type="evidence" value="ECO:0007669"/>
    <property type="project" value="UniProtKB-SubCell"/>
</dbReference>
<proteinExistence type="inferred from homology"/>
<evidence type="ECO:0000256" key="9">
    <source>
        <dbReference type="ARBA" id="ARBA00023316"/>
    </source>
</evidence>
<feature type="domain" description="Mur ligase central" evidence="14">
    <location>
        <begin position="116"/>
        <end position="306"/>
    </location>
</feature>
<evidence type="ECO:0000256" key="4">
    <source>
        <dbReference type="ARBA" id="ARBA00022741"/>
    </source>
</evidence>
<keyword evidence="6 10" id="KW-0133">Cell shape</keyword>
<comment type="similarity">
    <text evidence="10">Belongs to the MurCDEF family. MurF subfamily.</text>
</comment>
<dbReference type="EMBL" id="CP039690">
    <property type="protein sequence ID" value="QCI69282.1"/>
    <property type="molecule type" value="Genomic_DNA"/>
</dbReference>
<dbReference type="GO" id="GO:0009252">
    <property type="term" value="P:peptidoglycan biosynthetic process"/>
    <property type="evidence" value="ECO:0007669"/>
    <property type="project" value="UniProtKB-UniRule"/>
</dbReference>
<name>A0A4D7BNU6_9HYPH</name>
<evidence type="ECO:0000256" key="10">
    <source>
        <dbReference type="HAMAP-Rule" id="MF_02019"/>
    </source>
</evidence>
<dbReference type="GO" id="GO:0008360">
    <property type="term" value="P:regulation of cell shape"/>
    <property type="evidence" value="ECO:0007669"/>
    <property type="project" value="UniProtKB-KW"/>
</dbReference>
<dbReference type="NCBIfam" id="TIGR01143">
    <property type="entry name" value="murF"/>
    <property type="match status" value="1"/>
</dbReference>
<dbReference type="SUPFAM" id="SSF53623">
    <property type="entry name" value="MurD-like peptide ligases, catalytic domain"/>
    <property type="match status" value="1"/>
</dbReference>
<dbReference type="InterPro" id="IPR013221">
    <property type="entry name" value="Mur_ligase_cen"/>
</dbReference>
<gene>
    <name evidence="10" type="primary">murF</name>
    <name evidence="15" type="ORF">E8M01_17325</name>
</gene>
<dbReference type="UniPathway" id="UPA00219"/>
<evidence type="ECO:0000259" key="14">
    <source>
        <dbReference type="Pfam" id="PF08245"/>
    </source>
</evidence>
<dbReference type="EC" id="6.3.2.10" evidence="10 11"/>
<dbReference type="KEGG" id="pstg:E8M01_17325"/>
<keyword evidence="8 10" id="KW-0131">Cell cycle</keyword>
<feature type="binding site" evidence="10">
    <location>
        <begin position="118"/>
        <end position="124"/>
    </location>
    <ligand>
        <name>ATP</name>
        <dbReference type="ChEBI" id="CHEBI:30616"/>
    </ligand>
</feature>
<evidence type="ECO:0000256" key="1">
    <source>
        <dbReference type="ARBA" id="ARBA00022490"/>
    </source>
</evidence>
<evidence type="ECO:0000256" key="8">
    <source>
        <dbReference type="ARBA" id="ARBA00023306"/>
    </source>
</evidence>
<evidence type="ECO:0000259" key="13">
    <source>
        <dbReference type="Pfam" id="PF02875"/>
    </source>
</evidence>
<keyword evidence="4 10" id="KW-0547">Nucleotide-binding</keyword>
<dbReference type="InterPro" id="IPR036615">
    <property type="entry name" value="Mur_ligase_C_dom_sf"/>
</dbReference>
<dbReference type="AlphaFoldDB" id="A0A4D7BNU6"/>
<dbReference type="InterPro" id="IPR000713">
    <property type="entry name" value="Mur_ligase_N"/>
</dbReference>
<keyword evidence="7 10" id="KW-0573">Peptidoglycan synthesis</keyword>
<keyword evidence="9 10" id="KW-0961">Cell wall biogenesis/degradation</keyword>
<dbReference type="InterPro" id="IPR004101">
    <property type="entry name" value="Mur_ligase_C"/>
</dbReference>
<dbReference type="Pfam" id="PF02875">
    <property type="entry name" value="Mur_ligase_C"/>
    <property type="match status" value="1"/>
</dbReference>
<dbReference type="SUPFAM" id="SSF63418">
    <property type="entry name" value="MurE/MurF N-terminal domain"/>
    <property type="match status" value="1"/>
</dbReference>
<comment type="pathway">
    <text evidence="10 11">Cell wall biogenesis; peptidoglycan biosynthesis.</text>
</comment>
<feature type="domain" description="Mur ligase N-terminal catalytic" evidence="12">
    <location>
        <begin position="33"/>
        <end position="78"/>
    </location>
</feature>
<evidence type="ECO:0000256" key="11">
    <source>
        <dbReference type="RuleBase" id="RU004136"/>
    </source>
</evidence>